<name>A0A9P6CXB4_9AGAR</name>
<comment type="subcellular location">
    <subcellularLocation>
        <location evidence="1">Membrane</location>
        <topology evidence="1">Multi-pass membrane protein</topology>
    </subcellularLocation>
</comment>
<dbReference type="PANTHER" id="PTHR13353:SF5">
    <property type="entry name" value="TRANSMEMBRANE PROTEIN 19"/>
    <property type="match status" value="1"/>
</dbReference>
<dbReference type="PANTHER" id="PTHR13353">
    <property type="entry name" value="TRANSMEMBRANE PROTEIN 19"/>
    <property type="match status" value="1"/>
</dbReference>
<gene>
    <name evidence="7" type="ORF">BDN70DRAFT_812817</name>
</gene>
<evidence type="ECO:0000256" key="2">
    <source>
        <dbReference type="ARBA" id="ARBA00009012"/>
    </source>
</evidence>
<keyword evidence="4 6" id="KW-1133">Transmembrane helix</keyword>
<feature type="transmembrane region" description="Helical" evidence="6">
    <location>
        <begin position="232"/>
        <end position="252"/>
    </location>
</feature>
<evidence type="ECO:0000256" key="6">
    <source>
        <dbReference type="SAM" id="Phobius"/>
    </source>
</evidence>
<evidence type="ECO:0000256" key="3">
    <source>
        <dbReference type="ARBA" id="ARBA00022692"/>
    </source>
</evidence>
<dbReference type="Pfam" id="PF01940">
    <property type="entry name" value="DUF92"/>
    <property type="match status" value="1"/>
</dbReference>
<keyword evidence="8" id="KW-1185">Reference proteome</keyword>
<dbReference type="InterPro" id="IPR002794">
    <property type="entry name" value="DUF92_TMEM19"/>
</dbReference>
<dbReference type="GO" id="GO:0016020">
    <property type="term" value="C:membrane"/>
    <property type="evidence" value="ECO:0007669"/>
    <property type="project" value="UniProtKB-SubCell"/>
</dbReference>
<keyword evidence="3 6" id="KW-0812">Transmembrane</keyword>
<comment type="similarity">
    <text evidence="2">Belongs to the TMEM19 family.</text>
</comment>
<dbReference type="EMBL" id="MU155306">
    <property type="protein sequence ID" value="KAF9476109.1"/>
    <property type="molecule type" value="Genomic_DNA"/>
</dbReference>
<feature type="transmembrane region" description="Helical" evidence="6">
    <location>
        <begin position="35"/>
        <end position="61"/>
    </location>
</feature>
<keyword evidence="5 6" id="KW-0472">Membrane</keyword>
<evidence type="ECO:0000313" key="7">
    <source>
        <dbReference type="EMBL" id="KAF9476109.1"/>
    </source>
</evidence>
<evidence type="ECO:0000256" key="4">
    <source>
        <dbReference type="ARBA" id="ARBA00022989"/>
    </source>
</evidence>
<feature type="transmembrane region" description="Helical" evidence="6">
    <location>
        <begin position="200"/>
        <end position="226"/>
    </location>
</feature>
<evidence type="ECO:0000256" key="1">
    <source>
        <dbReference type="ARBA" id="ARBA00004141"/>
    </source>
</evidence>
<evidence type="ECO:0008006" key="9">
    <source>
        <dbReference type="Google" id="ProtNLM"/>
    </source>
</evidence>
<evidence type="ECO:0000313" key="8">
    <source>
        <dbReference type="Proteomes" id="UP000807469"/>
    </source>
</evidence>
<accession>A0A9P6CXB4</accession>
<evidence type="ECO:0000256" key="5">
    <source>
        <dbReference type="ARBA" id="ARBA00023136"/>
    </source>
</evidence>
<organism evidence="7 8">
    <name type="scientific">Pholiota conissans</name>
    <dbReference type="NCBI Taxonomy" id="109636"/>
    <lineage>
        <taxon>Eukaryota</taxon>
        <taxon>Fungi</taxon>
        <taxon>Dikarya</taxon>
        <taxon>Basidiomycota</taxon>
        <taxon>Agaricomycotina</taxon>
        <taxon>Agaricomycetes</taxon>
        <taxon>Agaricomycetidae</taxon>
        <taxon>Agaricales</taxon>
        <taxon>Agaricineae</taxon>
        <taxon>Strophariaceae</taxon>
        <taxon>Pholiota</taxon>
    </lineage>
</organism>
<dbReference type="OrthoDB" id="30881at2759"/>
<protein>
    <recommendedName>
        <fullName evidence="9">DUF92 domain-containing protein</fullName>
    </recommendedName>
</protein>
<proteinExistence type="inferred from homology"/>
<dbReference type="Proteomes" id="UP000807469">
    <property type="component" value="Unassembled WGS sequence"/>
</dbReference>
<sequence length="253" mass="25593">MSYSLLDPAICLLIAVALATHGLRRKSLAPSGALAALVVGFLTLTGGTKVFGIALIGFYLIGSRATKYGKKTKARLEEGNHASGAGYRSGRQVFCNSAAGLVAAFLWNAAFAPTSVHARIARAMGADVTMGVFGITSTDPLACPVDKFVGDGWSRALLFAALGHFACCLGDTLASELGILGGTPLLITTMRPVPRGTNGGVSLGGTLASFLGGGLVGLLIGVGLALENWTCGVGVVWTCVGYGLLGGGFGSLV</sequence>
<dbReference type="AlphaFoldDB" id="A0A9P6CXB4"/>
<comment type="caution">
    <text evidence="7">The sequence shown here is derived from an EMBL/GenBank/DDBJ whole genome shotgun (WGS) entry which is preliminary data.</text>
</comment>
<reference evidence="7" key="1">
    <citation type="submission" date="2020-11" db="EMBL/GenBank/DDBJ databases">
        <authorList>
            <consortium name="DOE Joint Genome Institute"/>
            <person name="Ahrendt S."/>
            <person name="Riley R."/>
            <person name="Andreopoulos W."/>
            <person name="Labutti K."/>
            <person name="Pangilinan J."/>
            <person name="Ruiz-Duenas F.J."/>
            <person name="Barrasa J.M."/>
            <person name="Sanchez-Garcia M."/>
            <person name="Camarero S."/>
            <person name="Miyauchi S."/>
            <person name="Serrano A."/>
            <person name="Linde D."/>
            <person name="Babiker R."/>
            <person name="Drula E."/>
            <person name="Ayuso-Fernandez I."/>
            <person name="Pacheco R."/>
            <person name="Padilla G."/>
            <person name="Ferreira P."/>
            <person name="Barriuso J."/>
            <person name="Kellner H."/>
            <person name="Castanera R."/>
            <person name="Alfaro M."/>
            <person name="Ramirez L."/>
            <person name="Pisabarro A.G."/>
            <person name="Kuo A."/>
            <person name="Tritt A."/>
            <person name="Lipzen A."/>
            <person name="He G."/>
            <person name="Yan M."/>
            <person name="Ng V."/>
            <person name="Cullen D."/>
            <person name="Martin F."/>
            <person name="Rosso M.-N."/>
            <person name="Henrissat B."/>
            <person name="Hibbett D."/>
            <person name="Martinez A.T."/>
            <person name="Grigoriev I.V."/>
        </authorList>
    </citation>
    <scope>NUCLEOTIDE SEQUENCE</scope>
    <source>
        <strain evidence="7">CIRM-BRFM 674</strain>
    </source>
</reference>